<dbReference type="Gene3D" id="3.30.870.10">
    <property type="entry name" value="Endonuclease Chain A"/>
    <property type="match status" value="2"/>
</dbReference>
<keyword evidence="6" id="KW-0677">Repeat</keyword>
<name>A0A5B0WYA0_9GAMM</name>
<evidence type="ECO:0000256" key="13">
    <source>
        <dbReference type="SAM" id="Phobius"/>
    </source>
</evidence>
<evidence type="ECO:0000256" key="12">
    <source>
        <dbReference type="NCBIfam" id="TIGR04265"/>
    </source>
</evidence>
<dbReference type="InterPro" id="IPR001736">
    <property type="entry name" value="PLipase_D/transphosphatidylase"/>
</dbReference>
<dbReference type="InterPro" id="IPR027379">
    <property type="entry name" value="CLS_N"/>
</dbReference>
<dbReference type="PANTHER" id="PTHR21248">
    <property type="entry name" value="CARDIOLIPIN SYNTHASE"/>
    <property type="match status" value="1"/>
</dbReference>
<dbReference type="Pfam" id="PF13091">
    <property type="entry name" value="PLDc_2"/>
    <property type="match status" value="2"/>
</dbReference>
<evidence type="ECO:0000256" key="10">
    <source>
        <dbReference type="ARBA" id="ARBA00023209"/>
    </source>
</evidence>
<keyword evidence="9 13" id="KW-0472">Membrane</keyword>
<evidence type="ECO:0000256" key="1">
    <source>
        <dbReference type="ARBA" id="ARBA00004651"/>
    </source>
</evidence>
<dbReference type="Pfam" id="PF13396">
    <property type="entry name" value="PLDc_N"/>
    <property type="match status" value="1"/>
</dbReference>
<dbReference type="InterPro" id="IPR025202">
    <property type="entry name" value="PLD-like_dom"/>
</dbReference>
<keyword evidence="3" id="KW-0444">Lipid biosynthesis</keyword>
<dbReference type="AlphaFoldDB" id="A0A5B0WYA0"/>
<evidence type="ECO:0000256" key="11">
    <source>
        <dbReference type="ARBA" id="ARBA00023264"/>
    </source>
</evidence>
<organism evidence="15 16">
    <name type="scientific">Pseudohalioglobus sediminis</name>
    <dbReference type="NCBI Taxonomy" id="2606449"/>
    <lineage>
        <taxon>Bacteria</taxon>
        <taxon>Pseudomonadati</taxon>
        <taxon>Pseudomonadota</taxon>
        <taxon>Gammaproteobacteria</taxon>
        <taxon>Cellvibrionales</taxon>
        <taxon>Halieaceae</taxon>
        <taxon>Pseudohalioglobus</taxon>
    </lineage>
</organism>
<dbReference type="Proteomes" id="UP000323708">
    <property type="component" value="Unassembled WGS sequence"/>
</dbReference>
<evidence type="ECO:0000313" key="15">
    <source>
        <dbReference type="EMBL" id="KAA1191966.1"/>
    </source>
</evidence>
<feature type="transmembrane region" description="Helical" evidence="13">
    <location>
        <begin position="30"/>
        <end position="49"/>
    </location>
</feature>
<dbReference type="InterPro" id="IPR022924">
    <property type="entry name" value="Cardiolipin_synthase"/>
</dbReference>
<dbReference type="EC" id="2.7.8.-" evidence="12"/>
<dbReference type="EMBL" id="VTUX01000004">
    <property type="protein sequence ID" value="KAA1191966.1"/>
    <property type="molecule type" value="Genomic_DNA"/>
</dbReference>
<comment type="subcellular location">
    <subcellularLocation>
        <location evidence="1">Cell membrane</location>
        <topology evidence="1">Multi-pass membrane protein</topology>
    </subcellularLocation>
</comment>
<dbReference type="GO" id="GO:0005886">
    <property type="term" value="C:plasma membrane"/>
    <property type="evidence" value="ECO:0007669"/>
    <property type="project" value="UniProtKB-SubCell"/>
</dbReference>
<evidence type="ECO:0000256" key="8">
    <source>
        <dbReference type="ARBA" id="ARBA00023098"/>
    </source>
</evidence>
<evidence type="ECO:0000256" key="9">
    <source>
        <dbReference type="ARBA" id="ARBA00023136"/>
    </source>
</evidence>
<dbReference type="RefSeq" id="WP_149611402.1">
    <property type="nucleotide sequence ID" value="NZ_VTUX01000004.1"/>
</dbReference>
<evidence type="ECO:0000256" key="2">
    <source>
        <dbReference type="ARBA" id="ARBA00022475"/>
    </source>
</evidence>
<keyword evidence="10" id="KW-0594">Phospholipid biosynthesis</keyword>
<dbReference type="NCBIfam" id="TIGR04265">
    <property type="entry name" value="bac_cardiolipin"/>
    <property type="match status" value="1"/>
</dbReference>
<keyword evidence="4" id="KW-0808">Transferase</keyword>
<evidence type="ECO:0000256" key="3">
    <source>
        <dbReference type="ARBA" id="ARBA00022516"/>
    </source>
</evidence>
<evidence type="ECO:0000256" key="4">
    <source>
        <dbReference type="ARBA" id="ARBA00022679"/>
    </source>
</evidence>
<evidence type="ECO:0000256" key="6">
    <source>
        <dbReference type="ARBA" id="ARBA00022737"/>
    </source>
</evidence>
<dbReference type="GO" id="GO:0008808">
    <property type="term" value="F:cardiolipin synthase activity"/>
    <property type="evidence" value="ECO:0007669"/>
    <property type="project" value="UniProtKB-UniRule"/>
</dbReference>
<feature type="domain" description="PLD phosphodiesterase" evidence="14">
    <location>
        <begin position="212"/>
        <end position="239"/>
    </location>
</feature>
<dbReference type="PANTHER" id="PTHR21248:SF22">
    <property type="entry name" value="PHOSPHOLIPASE D"/>
    <property type="match status" value="1"/>
</dbReference>
<keyword evidence="16" id="KW-1185">Reference proteome</keyword>
<dbReference type="CDD" id="cd09158">
    <property type="entry name" value="PLDc_EcCLS_like_2"/>
    <property type="match status" value="1"/>
</dbReference>
<reference evidence="15 16" key="1">
    <citation type="submission" date="2019-09" db="EMBL/GenBank/DDBJ databases">
        <authorList>
            <person name="Chen X.-Y."/>
        </authorList>
    </citation>
    <scope>NUCLEOTIDE SEQUENCE [LARGE SCALE GENOMIC DNA]</scope>
    <source>
        <strain evidence="15 16">NY5</strain>
    </source>
</reference>
<keyword evidence="5 13" id="KW-0812">Transmembrane</keyword>
<keyword evidence="8" id="KW-0443">Lipid metabolism</keyword>
<evidence type="ECO:0000256" key="5">
    <source>
        <dbReference type="ARBA" id="ARBA00022692"/>
    </source>
</evidence>
<dbReference type="SUPFAM" id="SSF56024">
    <property type="entry name" value="Phospholipase D/nuclease"/>
    <property type="match status" value="2"/>
</dbReference>
<evidence type="ECO:0000313" key="16">
    <source>
        <dbReference type="Proteomes" id="UP000323708"/>
    </source>
</evidence>
<dbReference type="GO" id="GO:0032049">
    <property type="term" value="P:cardiolipin biosynthetic process"/>
    <property type="evidence" value="ECO:0007669"/>
    <property type="project" value="UniProtKB-UniRule"/>
</dbReference>
<keyword evidence="2" id="KW-1003">Cell membrane</keyword>
<dbReference type="CDD" id="cd09152">
    <property type="entry name" value="PLDc_EcCLS_like_1"/>
    <property type="match status" value="1"/>
</dbReference>
<evidence type="ECO:0000256" key="7">
    <source>
        <dbReference type="ARBA" id="ARBA00022989"/>
    </source>
</evidence>
<evidence type="ECO:0000259" key="14">
    <source>
        <dbReference type="PROSITE" id="PS50035"/>
    </source>
</evidence>
<dbReference type="SMART" id="SM00155">
    <property type="entry name" value="PLDc"/>
    <property type="match status" value="2"/>
</dbReference>
<feature type="domain" description="PLD phosphodiesterase" evidence="14">
    <location>
        <begin position="388"/>
        <end position="415"/>
    </location>
</feature>
<sequence>MAIFLFVLLQLALAVRVLLRPHRDPASRVAWLVVILAVPVAGIIAYLLLGETSIGRRRVARMNKAMATIPDVSDIPGWDAEHLAPGLDELEEPLFRVGESISGYRAVGGNRGQLMADSNAAINAMIADIDAATDHVHLLFYIWMPDNSGTSMARALQRAVARGVCCRAMVDDIGSKLLIKSGLWEEMETAGIKLCRVLQVGNPLLHILQGRIDLRNHRKILVIDNRVTYCGSQNCADPEFLTKARYAPWVDVMVRFTGPIVRQNQHVFASDWMAYTNEDIRDTLLQALEAPEPGFPAQVIASGPTARYSAVPETFQTLIYSARRELFITTPYYVPVDSLQAAICAAANRGVDTTIIFPARNDDFAVGATSKSYYQDMLDAGVNIYEYQPGLLHAKTITVDGRTTLIGSANMDRRSFDLNYENNILLCDEHMTAAIRQRQQAFLADSLPVTAAQVTQWTLPQRLWHNALAIVGPVL</sequence>
<gene>
    <name evidence="15" type="primary">cls</name>
    <name evidence="15" type="ORF">F0M18_10605</name>
</gene>
<proteinExistence type="predicted"/>
<keyword evidence="7 13" id="KW-1133">Transmembrane helix</keyword>
<keyword evidence="11" id="KW-1208">Phospholipid metabolism</keyword>
<dbReference type="PROSITE" id="PS50035">
    <property type="entry name" value="PLD"/>
    <property type="match status" value="2"/>
</dbReference>
<comment type="caution">
    <text evidence="15">The sequence shown here is derived from an EMBL/GenBank/DDBJ whole genome shotgun (WGS) entry which is preliminary data.</text>
</comment>
<accession>A0A5B0WYA0</accession>
<protein>
    <recommendedName>
        <fullName evidence="12">Cardiolipin synthase</fullName>
        <ecNumber evidence="12">2.7.8.-</ecNumber>
    </recommendedName>
</protein>